<comment type="caution">
    <text evidence="2">The sequence shown here is derived from an EMBL/GenBank/DDBJ whole genome shotgun (WGS) entry which is preliminary data.</text>
</comment>
<organism evidence="2 3">
    <name type="scientific">Glutinoglossum americanum</name>
    <dbReference type="NCBI Taxonomy" id="1670608"/>
    <lineage>
        <taxon>Eukaryota</taxon>
        <taxon>Fungi</taxon>
        <taxon>Dikarya</taxon>
        <taxon>Ascomycota</taxon>
        <taxon>Pezizomycotina</taxon>
        <taxon>Geoglossomycetes</taxon>
        <taxon>Geoglossales</taxon>
        <taxon>Geoglossaceae</taxon>
        <taxon>Glutinoglossum</taxon>
    </lineage>
</organism>
<evidence type="ECO:0008006" key="4">
    <source>
        <dbReference type="Google" id="ProtNLM"/>
    </source>
</evidence>
<protein>
    <recommendedName>
        <fullName evidence="4">Zn(2)-C6 fungal-type domain-containing protein</fullName>
    </recommendedName>
</protein>
<feature type="compositionally biased region" description="Low complexity" evidence="1">
    <location>
        <begin position="49"/>
        <end position="65"/>
    </location>
</feature>
<gene>
    <name evidence="2" type="ORF">FGG08_006710</name>
</gene>
<feature type="compositionally biased region" description="Low complexity" evidence="1">
    <location>
        <begin position="84"/>
        <end position="111"/>
    </location>
</feature>
<evidence type="ECO:0000313" key="2">
    <source>
        <dbReference type="EMBL" id="KAH0536412.1"/>
    </source>
</evidence>
<accession>A0A9P8L031</accession>
<proteinExistence type="predicted"/>
<feature type="region of interest" description="Disordered" evidence="1">
    <location>
        <begin position="1"/>
        <end position="128"/>
    </location>
</feature>
<dbReference type="EMBL" id="JAGHQL010000207">
    <property type="protein sequence ID" value="KAH0536412.1"/>
    <property type="molecule type" value="Genomic_DNA"/>
</dbReference>
<reference evidence="2" key="1">
    <citation type="submission" date="2021-03" db="EMBL/GenBank/DDBJ databases">
        <title>Comparative genomics and phylogenomic investigation of the class Geoglossomycetes provide insights into ecological specialization and systematics.</title>
        <authorList>
            <person name="Melie T."/>
            <person name="Pirro S."/>
            <person name="Miller A.N."/>
            <person name="Quandt A."/>
        </authorList>
    </citation>
    <scope>NUCLEOTIDE SEQUENCE</scope>
    <source>
        <strain evidence="2">GBOQ0MN5Z8</strain>
    </source>
</reference>
<name>A0A9P8L031_9PEZI</name>
<dbReference type="Proteomes" id="UP000698800">
    <property type="component" value="Unassembled WGS sequence"/>
</dbReference>
<evidence type="ECO:0000313" key="3">
    <source>
        <dbReference type="Proteomes" id="UP000698800"/>
    </source>
</evidence>
<dbReference type="OrthoDB" id="10261408at2759"/>
<keyword evidence="3" id="KW-1185">Reference proteome</keyword>
<sequence length="156" mass="16965">MPETTGCDRCQRDGIPCHYSSQKPMGRPRRKKEDEHRAPSPPPTNARYTANNTSINNNSIAISSNGSEGYAAFMQEQPQNQFHTTSTNTSSSSTSPSDSTGSSDTASTNTTPSHYESTALNSRDSPAEGRCVYGDPAMLVGDIRYNLVPFDILLRN</sequence>
<evidence type="ECO:0000256" key="1">
    <source>
        <dbReference type="SAM" id="MobiDB-lite"/>
    </source>
</evidence>
<dbReference type="AlphaFoldDB" id="A0A9P8L031"/>
<feature type="compositionally biased region" description="Polar residues" evidence="1">
    <location>
        <begin position="112"/>
        <end position="124"/>
    </location>
</feature>